<dbReference type="PANTHER" id="PTHR22765">
    <property type="entry name" value="RING FINGER AND PROTEASE ASSOCIATED DOMAIN-CONTAINING"/>
    <property type="match status" value="1"/>
</dbReference>
<protein>
    <recommendedName>
        <fullName evidence="2">RING-type domain-containing protein</fullName>
    </recommendedName>
</protein>
<dbReference type="Pfam" id="PF13639">
    <property type="entry name" value="zf-RING_2"/>
    <property type="match status" value="1"/>
</dbReference>
<dbReference type="GO" id="GO:0008270">
    <property type="term" value="F:zinc ion binding"/>
    <property type="evidence" value="ECO:0007669"/>
    <property type="project" value="UniProtKB-KW"/>
</dbReference>
<dbReference type="SMART" id="SM00184">
    <property type="entry name" value="RING"/>
    <property type="match status" value="1"/>
</dbReference>
<keyword evidence="1" id="KW-0862">Zinc</keyword>
<accession>A0A8J5XR48</accession>
<reference evidence="3" key="1">
    <citation type="submission" date="2021-05" db="EMBL/GenBank/DDBJ databases">
        <title>The genome of the haptophyte Pavlova lutheri (Diacronema luteri, Pavlovales) - a model for lipid biosynthesis in eukaryotic algae.</title>
        <authorList>
            <person name="Hulatt C.J."/>
            <person name="Posewitz M.C."/>
        </authorList>
    </citation>
    <scope>NUCLEOTIDE SEQUENCE</scope>
    <source>
        <strain evidence="3">NIVA-4/92</strain>
    </source>
</reference>
<dbReference type="Proteomes" id="UP000751190">
    <property type="component" value="Unassembled WGS sequence"/>
</dbReference>
<dbReference type="EMBL" id="JAGTXO010000014">
    <property type="protein sequence ID" value="KAG8463915.1"/>
    <property type="molecule type" value="Genomic_DNA"/>
</dbReference>
<keyword evidence="4" id="KW-1185">Reference proteome</keyword>
<dbReference type="InterPro" id="IPR001841">
    <property type="entry name" value="Znf_RING"/>
</dbReference>
<evidence type="ECO:0000259" key="2">
    <source>
        <dbReference type="PROSITE" id="PS50089"/>
    </source>
</evidence>
<dbReference type="InterPro" id="IPR051826">
    <property type="entry name" value="E3_ubiquitin-ligase_domain"/>
</dbReference>
<dbReference type="InterPro" id="IPR013083">
    <property type="entry name" value="Znf_RING/FYVE/PHD"/>
</dbReference>
<comment type="caution">
    <text evidence="3">The sequence shown here is derived from an EMBL/GenBank/DDBJ whole genome shotgun (WGS) entry which is preliminary data.</text>
</comment>
<gene>
    <name evidence="3" type="ORF">KFE25_000083</name>
</gene>
<dbReference type="Gene3D" id="3.30.40.10">
    <property type="entry name" value="Zinc/RING finger domain, C3HC4 (zinc finger)"/>
    <property type="match status" value="1"/>
</dbReference>
<dbReference type="SUPFAM" id="SSF57850">
    <property type="entry name" value="RING/U-box"/>
    <property type="match status" value="1"/>
</dbReference>
<feature type="domain" description="RING-type" evidence="2">
    <location>
        <begin position="208"/>
        <end position="249"/>
    </location>
</feature>
<dbReference type="GO" id="GO:0006511">
    <property type="term" value="P:ubiquitin-dependent protein catabolic process"/>
    <property type="evidence" value="ECO:0007669"/>
    <property type="project" value="TreeGrafter"/>
</dbReference>
<dbReference type="PROSITE" id="PS50089">
    <property type="entry name" value="ZF_RING_2"/>
    <property type="match status" value="1"/>
</dbReference>
<evidence type="ECO:0000313" key="3">
    <source>
        <dbReference type="EMBL" id="KAG8463915.1"/>
    </source>
</evidence>
<proteinExistence type="predicted"/>
<organism evidence="3 4">
    <name type="scientific">Diacronema lutheri</name>
    <name type="common">Unicellular marine alga</name>
    <name type="synonym">Monochrysis lutheri</name>
    <dbReference type="NCBI Taxonomy" id="2081491"/>
    <lineage>
        <taxon>Eukaryota</taxon>
        <taxon>Haptista</taxon>
        <taxon>Haptophyta</taxon>
        <taxon>Pavlovophyceae</taxon>
        <taxon>Pavlovales</taxon>
        <taxon>Pavlovaceae</taxon>
        <taxon>Diacronema</taxon>
    </lineage>
</organism>
<evidence type="ECO:0000256" key="1">
    <source>
        <dbReference type="PROSITE-ProRule" id="PRU00175"/>
    </source>
</evidence>
<dbReference type="GO" id="GO:0061630">
    <property type="term" value="F:ubiquitin protein ligase activity"/>
    <property type="evidence" value="ECO:0007669"/>
    <property type="project" value="TreeGrafter"/>
</dbReference>
<dbReference type="AlphaFoldDB" id="A0A8J5XR48"/>
<evidence type="ECO:0000313" key="4">
    <source>
        <dbReference type="Proteomes" id="UP000751190"/>
    </source>
</evidence>
<name>A0A8J5XR48_DIALT</name>
<keyword evidence="1" id="KW-0479">Metal-binding</keyword>
<sequence>MEMSGGGLRLASFADLQARMARQSELMRLAARDAAAPVTNAPPSDCDPSARELRRLTHDVRSLSASVEGNRARLEALREQTEAIGTLALEVSMLASTTNLAFIRSSVGDRSSRSSGQALASARASVPVQTPRAYVHAEEELDASLTEDGERPTTHLSWAELMRGRDFEAIEHIRDALDDLDVPRGVPRGVLETALKPHALLAAMSDCCAICLAPMLAGESAVALACSHTFHCSCVREAAMHRAACPICRRVIPW</sequence>
<keyword evidence="1" id="KW-0863">Zinc-finger</keyword>